<dbReference type="Gene3D" id="3.40.50.720">
    <property type="entry name" value="NAD(P)-binding Rossmann-like Domain"/>
    <property type="match status" value="1"/>
</dbReference>
<dbReference type="RefSeq" id="WP_326756120.1">
    <property type="nucleotide sequence ID" value="NZ_CP109134.1"/>
</dbReference>
<evidence type="ECO:0000313" key="2">
    <source>
        <dbReference type="EMBL" id="WSD10411.1"/>
    </source>
</evidence>
<dbReference type="Pfam" id="PF01370">
    <property type="entry name" value="Epimerase"/>
    <property type="match status" value="1"/>
</dbReference>
<accession>A0ABZ1GW16</accession>
<dbReference type="EMBL" id="CP109134">
    <property type="protein sequence ID" value="WSD10411.1"/>
    <property type="molecule type" value="Genomic_DNA"/>
</dbReference>
<dbReference type="InterPro" id="IPR001509">
    <property type="entry name" value="Epimerase_deHydtase"/>
</dbReference>
<dbReference type="InterPro" id="IPR050177">
    <property type="entry name" value="Lipid_A_modif_metabolic_enz"/>
</dbReference>
<dbReference type="Proteomes" id="UP001335325">
    <property type="component" value="Chromosome"/>
</dbReference>
<sequence>MAEVGELGLPNAADRRSGRVVVLGATGFVGRHVGGALEQAGYEILAVARHPRKTPASWRFHPMDLVDAGPGALVELIDRERPVAVVNAAGEVWSRTVEGMHRSNRLLVDRLLSALAVSGHRARLVQLGSVHEYAPQPRGVWLTESSPEEPATDYGRTKLHGTRAVLRAVETGAVDAVVLRLSNVIGAGTPRGSLLGQVAAQLLDRAVRGRPAQVRVSPLRSSRDFVDAQDVSWAVVAAVGAADGRGRVVNIASGASQPVRDMVDLLISISGRPARLVELPGTGPRSLPDADWMAVDVSAARTVLGWEPRRTPRDMVEDLWRAAAAGQHDGPAADG</sequence>
<reference evidence="2 3" key="1">
    <citation type="submission" date="2022-10" db="EMBL/GenBank/DDBJ databases">
        <title>The complete genomes of actinobacterial strains from the NBC collection.</title>
        <authorList>
            <person name="Joergensen T.S."/>
            <person name="Alvarez Arevalo M."/>
            <person name="Sterndorff E.B."/>
            <person name="Faurdal D."/>
            <person name="Vuksanovic O."/>
            <person name="Mourched A.-S."/>
            <person name="Charusanti P."/>
            <person name="Shaw S."/>
            <person name="Blin K."/>
            <person name="Weber T."/>
        </authorList>
    </citation>
    <scope>NUCLEOTIDE SEQUENCE [LARGE SCALE GENOMIC DNA]</scope>
    <source>
        <strain evidence="2 3">NBC 01753</strain>
    </source>
</reference>
<keyword evidence="3" id="KW-1185">Reference proteome</keyword>
<name>A0ABZ1GW16_9ACTN</name>
<evidence type="ECO:0000313" key="3">
    <source>
        <dbReference type="Proteomes" id="UP001335325"/>
    </source>
</evidence>
<evidence type="ECO:0000259" key="1">
    <source>
        <dbReference type="Pfam" id="PF01370"/>
    </source>
</evidence>
<feature type="domain" description="NAD-dependent epimerase/dehydratase" evidence="1">
    <location>
        <begin position="20"/>
        <end position="252"/>
    </location>
</feature>
<proteinExistence type="predicted"/>
<dbReference type="PANTHER" id="PTHR43245:SF13">
    <property type="entry name" value="UDP-D-APIOSE_UDP-D-XYLOSE SYNTHASE 2"/>
    <property type="match status" value="1"/>
</dbReference>
<dbReference type="InterPro" id="IPR036291">
    <property type="entry name" value="NAD(P)-bd_dom_sf"/>
</dbReference>
<dbReference type="GeneID" id="91547886"/>
<gene>
    <name evidence="2" type="ORF">OIE73_34955</name>
</gene>
<dbReference type="PANTHER" id="PTHR43245">
    <property type="entry name" value="BIFUNCTIONAL POLYMYXIN RESISTANCE PROTEIN ARNA"/>
    <property type="match status" value="1"/>
</dbReference>
<organism evidence="2 3">
    <name type="scientific">Streptomyces hirsutus</name>
    <dbReference type="NCBI Taxonomy" id="35620"/>
    <lineage>
        <taxon>Bacteria</taxon>
        <taxon>Bacillati</taxon>
        <taxon>Actinomycetota</taxon>
        <taxon>Actinomycetes</taxon>
        <taxon>Kitasatosporales</taxon>
        <taxon>Streptomycetaceae</taxon>
        <taxon>Streptomyces</taxon>
    </lineage>
</organism>
<protein>
    <submittedName>
        <fullName evidence="2">NAD(P)-dependent oxidoreductase</fullName>
    </submittedName>
</protein>
<dbReference type="SUPFAM" id="SSF51735">
    <property type="entry name" value="NAD(P)-binding Rossmann-fold domains"/>
    <property type="match status" value="1"/>
</dbReference>